<dbReference type="SUPFAM" id="SSF56281">
    <property type="entry name" value="Metallo-hydrolase/oxidoreductase"/>
    <property type="match status" value="1"/>
</dbReference>
<evidence type="ECO:0000259" key="1">
    <source>
        <dbReference type="Pfam" id="PF00753"/>
    </source>
</evidence>
<name>A0ABS2QSD7_9BACI</name>
<accession>A0ABS2QSD7</accession>
<feature type="domain" description="Metallo-beta-lactamase" evidence="1">
    <location>
        <begin position="23"/>
        <end position="97"/>
    </location>
</feature>
<dbReference type="Proteomes" id="UP000809829">
    <property type="component" value="Unassembled WGS sequence"/>
</dbReference>
<gene>
    <name evidence="2" type="ORF">JOC83_001209</name>
</gene>
<dbReference type="InterPro" id="IPR001279">
    <property type="entry name" value="Metallo-B-lactamas"/>
</dbReference>
<evidence type="ECO:0000313" key="2">
    <source>
        <dbReference type="EMBL" id="MBM7702375.1"/>
    </source>
</evidence>
<proteinExistence type="predicted"/>
<protein>
    <submittedName>
        <fullName evidence="2">Glyoxylase-like metal-dependent hydrolase (Beta-lactamase superfamily II)</fullName>
    </submittedName>
</protein>
<dbReference type="EMBL" id="JAFBFC010000002">
    <property type="protein sequence ID" value="MBM7702375.1"/>
    <property type="molecule type" value="Genomic_DNA"/>
</dbReference>
<keyword evidence="3" id="KW-1185">Reference proteome</keyword>
<organism evidence="2 3">
    <name type="scientific">Priestia iocasae</name>
    <dbReference type="NCBI Taxonomy" id="2291674"/>
    <lineage>
        <taxon>Bacteria</taxon>
        <taxon>Bacillati</taxon>
        <taxon>Bacillota</taxon>
        <taxon>Bacilli</taxon>
        <taxon>Bacillales</taxon>
        <taxon>Bacillaceae</taxon>
        <taxon>Priestia</taxon>
    </lineage>
</organism>
<reference evidence="2 3" key="1">
    <citation type="submission" date="2021-01" db="EMBL/GenBank/DDBJ databases">
        <title>Genomic Encyclopedia of Type Strains, Phase IV (KMG-IV): sequencing the most valuable type-strain genomes for metagenomic binning, comparative biology and taxonomic classification.</title>
        <authorList>
            <person name="Goeker M."/>
        </authorList>
    </citation>
    <scope>NUCLEOTIDE SEQUENCE [LARGE SCALE GENOMIC DNA]</scope>
    <source>
        <strain evidence="2 3">DSM 104297</strain>
    </source>
</reference>
<dbReference type="InterPro" id="IPR036866">
    <property type="entry name" value="RibonucZ/Hydroxyglut_hydro"/>
</dbReference>
<dbReference type="Pfam" id="PF00753">
    <property type="entry name" value="Lactamase_B"/>
    <property type="match status" value="1"/>
</dbReference>
<dbReference type="Gene3D" id="3.60.15.10">
    <property type="entry name" value="Ribonuclease Z/Hydroxyacylglutathione hydrolase-like"/>
    <property type="match status" value="1"/>
</dbReference>
<comment type="caution">
    <text evidence="2">The sequence shown here is derived from an EMBL/GenBank/DDBJ whole genome shotgun (WGS) entry which is preliminary data.</text>
</comment>
<evidence type="ECO:0000313" key="3">
    <source>
        <dbReference type="Proteomes" id="UP000809829"/>
    </source>
</evidence>
<sequence>MLKIFELPIAFDFNGHTQTIYPTLLVLDDELTLIDTGYPHFLPKIEGAIISHGYSMSQLKTIVVTHYDDDHIGSLSDFKRTYPQVTIIASQIEAPSISGEVPSERLVQAEKMLKTMPEEQLAFGNWFVSQLKKVHHVPVDQKESSDVVRTLTSFTPP</sequence>